<reference evidence="2" key="1">
    <citation type="journal article" date="2020" name="Stud. Mycol.">
        <title>101 Dothideomycetes genomes: a test case for predicting lifestyles and emergence of pathogens.</title>
        <authorList>
            <person name="Haridas S."/>
            <person name="Albert R."/>
            <person name="Binder M."/>
            <person name="Bloem J."/>
            <person name="Labutti K."/>
            <person name="Salamov A."/>
            <person name="Andreopoulos B."/>
            <person name="Baker S."/>
            <person name="Barry K."/>
            <person name="Bills G."/>
            <person name="Bluhm B."/>
            <person name="Cannon C."/>
            <person name="Castanera R."/>
            <person name="Culley D."/>
            <person name="Daum C."/>
            <person name="Ezra D."/>
            <person name="Gonzalez J."/>
            <person name="Henrissat B."/>
            <person name="Kuo A."/>
            <person name="Liang C."/>
            <person name="Lipzen A."/>
            <person name="Lutzoni F."/>
            <person name="Magnuson J."/>
            <person name="Mondo S."/>
            <person name="Nolan M."/>
            <person name="Ohm R."/>
            <person name="Pangilinan J."/>
            <person name="Park H.-J."/>
            <person name="Ramirez L."/>
            <person name="Alfaro M."/>
            <person name="Sun H."/>
            <person name="Tritt A."/>
            <person name="Yoshinaga Y."/>
            <person name="Zwiers L.-H."/>
            <person name="Turgeon B."/>
            <person name="Goodwin S."/>
            <person name="Spatafora J."/>
            <person name="Crous P."/>
            <person name="Grigoriev I."/>
        </authorList>
    </citation>
    <scope>NUCLEOTIDE SEQUENCE</scope>
    <source>
        <strain evidence="2">CBS 207.26</strain>
    </source>
</reference>
<organism evidence="2 3">
    <name type="scientific">Zopfia rhizophila CBS 207.26</name>
    <dbReference type="NCBI Taxonomy" id="1314779"/>
    <lineage>
        <taxon>Eukaryota</taxon>
        <taxon>Fungi</taxon>
        <taxon>Dikarya</taxon>
        <taxon>Ascomycota</taxon>
        <taxon>Pezizomycotina</taxon>
        <taxon>Dothideomycetes</taxon>
        <taxon>Dothideomycetes incertae sedis</taxon>
        <taxon>Zopfiaceae</taxon>
        <taxon>Zopfia</taxon>
    </lineage>
</organism>
<evidence type="ECO:0000313" key="2">
    <source>
        <dbReference type="EMBL" id="KAF2185166.1"/>
    </source>
</evidence>
<accession>A0A6A6E5L8</accession>
<dbReference type="Proteomes" id="UP000800200">
    <property type="component" value="Unassembled WGS sequence"/>
</dbReference>
<evidence type="ECO:0000256" key="1">
    <source>
        <dbReference type="SAM" id="MobiDB-lite"/>
    </source>
</evidence>
<feature type="compositionally biased region" description="Basic and acidic residues" evidence="1">
    <location>
        <begin position="264"/>
        <end position="278"/>
    </location>
</feature>
<protein>
    <submittedName>
        <fullName evidence="2">Uncharacterized protein</fullName>
    </submittedName>
</protein>
<gene>
    <name evidence="2" type="ORF">K469DRAFT_750376</name>
</gene>
<evidence type="ECO:0000313" key="3">
    <source>
        <dbReference type="Proteomes" id="UP000800200"/>
    </source>
</evidence>
<keyword evidence="3" id="KW-1185">Reference proteome</keyword>
<proteinExistence type="predicted"/>
<dbReference type="OrthoDB" id="72726at2759"/>
<feature type="region of interest" description="Disordered" evidence="1">
    <location>
        <begin position="254"/>
        <end position="278"/>
    </location>
</feature>
<dbReference type="EMBL" id="ML994634">
    <property type="protein sequence ID" value="KAF2185166.1"/>
    <property type="molecule type" value="Genomic_DNA"/>
</dbReference>
<sequence>MRNQAVQTDSIFFKLPRFWGTHSASRPDFLPSLCLVSRQLYQEATLEFIKSSSFLLCDPISTEFMLDWLENLGSEYKDKGEGFKSVRSLNFYHFIGCEDTSVRPAWRDWELIERCANLRDLYLTFREEEDDVISFPPQGFHSPSQPDPVYDPASPPFPAGEVPPLYEGSAAEELIARHRLYRVLELPHLETFKFYFADSYYGFVHRYQGPNDLLDWLKGQFIQRERNAAVTRMHKLSHTEGAAAWCSGVESMEGTAHNDGGASEDGKSSHDRKISNDR</sequence>
<dbReference type="AlphaFoldDB" id="A0A6A6E5L8"/>
<name>A0A6A6E5L8_9PEZI</name>